<dbReference type="GO" id="GO:0005886">
    <property type="term" value="C:plasma membrane"/>
    <property type="evidence" value="ECO:0007669"/>
    <property type="project" value="UniProtKB-SubCell"/>
</dbReference>
<dbReference type="GeneID" id="93335766"/>
<dbReference type="GO" id="GO:0140359">
    <property type="term" value="F:ABC-type transporter activity"/>
    <property type="evidence" value="ECO:0007669"/>
    <property type="project" value="InterPro"/>
</dbReference>
<evidence type="ECO:0000256" key="1">
    <source>
        <dbReference type="SAM" id="Phobius"/>
    </source>
</evidence>
<feature type="transmembrane region" description="Helical" evidence="1">
    <location>
        <begin position="239"/>
        <end position="261"/>
    </location>
</feature>
<proteinExistence type="predicted"/>
<feature type="transmembrane region" description="Helical" evidence="1">
    <location>
        <begin position="297"/>
        <end position="317"/>
    </location>
</feature>
<gene>
    <name evidence="2" type="ORF">DWX41_02230</name>
</gene>
<feature type="transmembrane region" description="Helical" evidence="1">
    <location>
        <begin position="352"/>
        <end position="373"/>
    </location>
</feature>
<organism evidence="2 3">
    <name type="scientific">Hungatella hathewayi</name>
    <dbReference type="NCBI Taxonomy" id="154046"/>
    <lineage>
        <taxon>Bacteria</taxon>
        <taxon>Bacillati</taxon>
        <taxon>Bacillota</taxon>
        <taxon>Clostridia</taxon>
        <taxon>Lachnospirales</taxon>
        <taxon>Lachnospiraceae</taxon>
        <taxon>Hungatella</taxon>
    </lineage>
</organism>
<dbReference type="Proteomes" id="UP000261111">
    <property type="component" value="Unassembled WGS sequence"/>
</dbReference>
<feature type="transmembrane region" description="Helical" evidence="1">
    <location>
        <begin position="385"/>
        <end position="410"/>
    </location>
</feature>
<protein>
    <submittedName>
        <fullName evidence="2">ABC transporter permease</fullName>
    </submittedName>
</protein>
<dbReference type="PANTHER" id="PTHR37305:SF1">
    <property type="entry name" value="MEMBRANE PROTEIN"/>
    <property type="match status" value="1"/>
</dbReference>
<keyword evidence="1" id="KW-0812">Transmembrane</keyword>
<keyword evidence="1" id="KW-0472">Membrane</keyword>
<evidence type="ECO:0000313" key="3">
    <source>
        <dbReference type="Proteomes" id="UP000261111"/>
    </source>
</evidence>
<dbReference type="EMBL" id="QVIA01000002">
    <property type="protein sequence ID" value="RGC35032.1"/>
    <property type="molecule type" value="Genomic_DNA"/>
</dbReference>
<sequence length="415" mass="46297">MRLYLMELKRILKTRSVLIVILGAIVLTALLAYAPISFVRYTYQDEAGNKVKVKGLEAIKLVKAEQAEYSGIITPEMIVRALAQYQECAGQYENGVYDEKMPVEEYNKKIAPVSFIVSKLAEVYADDTTGIAAETMDLTAEEAGKFYEQCSRHLVDLMNMEQPDHPQAREKATAMYEKVEKPFAYYPGTDTNAIEYFGIMVFLMAVVGVVITAPIFSVEYQTESDQILRCTRHGRRRLAAVKLLACFTILTIIYAVCMTIFTVTVNSAFGWEARQTDIQFAFSAITFVEMTVGRLQMLVIGIGYLTLLATIFFTLFLSSRLKSVFASAITALIFCILPIFLSNFWGGSLAEWICAILPSGGTGMGNSFLYALLDTRFLYLGSQAFWTPCVMVAAAAVNTVLFTILTVVSYCRHRS</sequence>
<keyword evidence="1" id="KW-1133">Transmembrane helix</keyword>
<evidence type="ECO:0000313" key="2">
    <source>
        <dbReference type="EMBL" id="RGC35032.1"/>
    </source>
</evidence>
<dbReference type="AlphaFoldDB" id="A0A3E2X2D8"/>
<name>A0A3E2X2D8_9FIRM</name>
<comment type="caution">
    <text evidence="2">The sequence shown here is derived from an EMBL/GenBank/DDBJ whole genome shotgun (WGS) entry which is preliminary data.</text>
</comment>
<dbReference type="Pfam" id="PF12679">
    <property type="entry name" value="ABC2_membrane_2"/>
    <property type="match status" value="1"/>
</dbReference>
<accession>A0A3E2X2D8</accession>
<dbReference type="RefSeq" id="WP_025656004.1">
    <property type="nucleotide sequence ID" value="NZ_QVIA01000002.1"/>
</dbReference>
<feature type="transmembrane region" description="Helical" evidence="1">
    <location>
        <begin position="324"/>
        <end position="346"/>
    </location>
</feature>
<dbReference type="PANTHER" id="PTHR37305">
    <property type="entry name" value="INTEGRAL MEMBRANE PROTEIN-RELATED"/>
    <property type="match status" value="1"/>
</dbReference>
<reference evidence="2 3" key="1">
    <citation type="submission" date="2018-08" db="EMBL/GenBank/DDBJ databases">
        <title>A genome reference for cultivated species of the human gut microbiota.</title>
        <authorList>
            <person name="Zou Y."/>
            <person name="Xue W."/>
            <person name="Luo G."/>
        </authorList>
    </citation>
    <scope>NUCLEOTIDE SEQUENCE [LARGE SCALE GENOMIC DNA]</scope>
    <source>
        <strain evidence="2 3">AF19-21</strain>
    </source>
</reference>
<feature type="transmembrane region" description="Helical" evidence="1">
    <location>
        <begin position="196"/>
        <end position="218"/>
    </location>
</feature>